<dbReference type="GO" id="GO:0005886">
    <property type="term" value="C:plasma membrane"/>
    <property type="evidence" value="ECO:0007669"/>
    <property type="project" value="TreeGrafter"/>
</dbReference>
<comment type="similarity">
    <text evidence="2 7">Belongs to the MIP/aquaporin (TC 1.A.8) family.</text>
</comment>
<evidence type="ECO:0000256" key="3">
    <source>
        <dbReference type="ARBA" id="ARBA00022448"/>
    </source>
</evidence>
<feature type="transmembrane region" description="Helical" evidence="8">
    <location>
        <begin position="54"/>
        <end position="73"/>
    </location>
</feature>
<feature type="transmembrane region" description="Helical" evidence="8">
    <location>
        <begin position="195"/>
        <end position="214"/>
    </location>
</feature>
<evidence type="ECO:0000313" key="9">
    <source>
        <dbReference type="EMBL" id="VDI46789.1"/>
    </source>
</evidence>
<name>A0A8B6F9B4_MYTGA</name>
<feature type="transmembrane region" description="Helical" evidence="8">
    <location>
        <begin position="79"/>
        <end position="105"/>
    </location>
</feature>
<feature type="transmembrane region" description="Helical" evidence="8">
    <location>
        <begin position="117"/>
        <end position="137"/>
    </location>
</feature>
<dbReference type="OrthoDB" id="3222at2759"/>
<feature type="transmembrane region" description="Helical" evidence="8">
    <location>
        <begin position="165"/>
        <end position="183"/>
    </location>
</feature>
<keyword evidence="10" id="KW-1185">Reference proteome</keyword>
<evidence type="ECO:0000256" key="1">
    <source>
        <dbReference type="ARBA" id="ARBA00004141"/>
    </source>
</evidence>
<comment type="subcellular location">
    <subcellularLocation>
        <location evidence="1">Membrane</location>
        <topology evidence="1">Multi-pass membrane protein</topology>
    </subcellularLocation>
</comment>
<dbReference type="PRINTS" id="PR00783">
    <property type="entry name" value="MINTRINSICP"/>
</dbReference>
<proteinExistence type="inferred from homology"/>
<evidence type="ECO:0000256" key="4">
    <source>
        <dbReference type="ARBA" id="ARBA00022692"/>
    </source>
</evidence>
<evidence type="ECO:0000256" key="2">
    <source>
        <dbReference type="ARBA" id="ARBA00006175"/>
    </source>
</evidence>
<evidence type="ECO:0000256" key="7">
    <source>
        <dbReference type="RuleBase" id="RU000477"/>
    </source>
</evidence>
<dbReference type="InterPro" id="IPR023271">
    <property type="entry name" value="Aquaporin-like"/>
</dbReference>
<dbReference type="InterPro" id="IPR034294">
    <property type="entry name" value="Aquaporin_transptr"/>
</dbReference>
<evidence type="ECO:0000313" key="10">
    <source>
        <dbReference type="Proteomes" id="UP000596742"/>
    </source>
</evidence>
<protein>
    <submittedName>
        <fullName evidence="9">Aquaporin-8</fullName>
    </submittedName>
</protein>
<dbReference type="InterPro" id="IPR022357">
    <property type="entry name" value="MIP_CS"/>
</dbReference>
<evidence type="ECO:0000256" key="6">
    <source>
        <dbReference type="ARBA" id="ARBA00023136"/>
    </source>
</evidence>
<keyword evidence="4 7" id="KW-0812">Transmembrane</keyword>
<sequence length="274" mass="30343">MDTITFPDAGSGNIKEIKKICFEKNRCGRVRRTSKEHEPVISDHFVEWNLYQALFVEFLGTTIYVFIATIPHYDTSAPGMALIALIACFGKISGGHFNPAVTIGVSLCGRLSLKATILYPVVQMVGGLLGAALTRAIQPPLSYIDNVYYFENGVTVIGDDVKPGWAVFCEGLITFFLVLTYLMCTMDKKKTNWMLSSLAIGFISQANILAASYITGGSMNPSRSFGPAVCISVFTKNVWKHHYVYWVGPIVGSALAAFVWRCFHWQWSCLLLPK</sequence>
<dbReference type="SUPFAM" id="SSF81338">
    <property type="entry name" value="Aquaporin-like"/>
    <property type="match status" value="1"/>
</dbReference>
<organism evidence="9 10">
    <name type="scientific">Mytilus galloprovincialis</name>
    <name type="common">Mediterranean mussel</name>
    <dbReference type="NCBI Taxonomy" id="29158"/>
    <lineage>
        <taxon>Eukaryota</taxon>
        <taxon>Metazoa</taxon>
        <taxon>Spiralia</taxon>
        <taxon>Lophotrochozoa</taxon>
        <taxon>Mollusca</taxon>
        <taxon>Bivalvia</taxon>
        <taxon>Autobranchia</taxon>
        <taxon>Pteriomorphia</taxon>
        <taxon>Mytilida</taxon>
        <taxon>Mytiloidea</taxon>
        <taxon>Mytilidae</taxon>
        <taxon>Mytilinae</taxon>
        <taxon>Mytilus</taxon>
    </lineage>
</organism>
<dbReference type="Gene3D" id="1.20.1080.10">
    <property type="entry name" value="Glycerol uptake facilitator protein"/>
    <property type="match status" value="1"/>
</dbReference>
<dbReference type="PROSITE" id="PS00221">
    <property type="entry name" value="MIP"/>
    <property type="match status" value="1"/>
</dbReference>
<dbReference type="EMBL" id="UYJE01006536">
    <property type="protein sequence ID" value="VDI46789.1"/>
    <property type="molecule type" value="Genomic_DNA"/>
</dbReference>
<keyword evidence="6 8" id="KW-0472">Membrane</keyword>
<feature type="transmembrane region" description="Helical" evidence="8">
    <location>
        <begin position="243"/>
        <end position="263"/>
    </location>
</feature>
<keyword evidence="5 8" id="KW-1133">Transmembrane helix</keyword>
<dbReference type="AlphaFoldDB" id="A0A8B6F9B4"/>
<comment type="caution">
    <text evidence="9">The sequence shown here is derived from an EMBL/GenBank/DDBJ whole genome shotgun (WGS) entry which is preliminary data.</text>
</comment>
<dbReference type="GO" id="GO:0015250">
    <property type="term" value="F:water channel activity"/>
    <property type="evidence" value="ECO:0007669"/>
    <property type="project" value="TreeGrafter"/>
</dbReference>
<keyword evidence="3 7" id="KW-0813">Transport</keyword>
<dbReference type="PANTHER" id="PTHR19139:SF284">
    <property type="entry name" value="AQUAPORIN"/>
    <property type="match status" value="1"/>
</dbReference>
<accession>A0A8B6F9B4</accession>
<reference evidence="9" key="1">
    <citation type="submission" date="2018-11" db="EMBL/GenBank/DDBJ databases">
        <authorList>
            <person name="Alioto T."/>
            <person name="Alioto T."/>
        </authorList>
    </citation>
    <scope>NUCLEOTIDE SEQUENCE</scope>
</reference>
<evidence type="ECO:0000256" key="5">
    <source>
        <dbReference type="ARBA" id="ARBA00022989"/>
    </source>
</evidence>
<dbReference type="PANTHER" id="PTHR19139">
    <property type="entry name" value="AQUAPORIN TRANSPORTER"/>
    <property type="match status" value="1"/>
</dbReference>
<evidence type="ECO:0000256" key="8">
    <source>
        <dbReference type="SAM" id="Phobius"/>
    </source>
</evidence>
<dbReference type="Pfam" id="PF00230">
    <property type="entry name" value="MIP"/>
    <property type="match status" value="1"/>
</dbReference>
<dbReference type="InterPro" id="IPR000425">
    <property type="entry name" value="MIP"/>
</dbReference>
<dbReference type="Proteomes" id="UP000596742">
    <property type="component" value="Unassembled WGS sequence"/>
</dbReference>
<gene>
    <name evidence="9" type="ORF">MGAL_10B006180</name>
</gene>